<protein>
    <submittedName>
        <fullName evidence="1">Uncharacterized protein</fullName>
    </submittedName>
</protein>
<dbReference type="EMBL" id="CM007897">
    <property type="protein sequence ID" value="OTG17051.1"/>
    <property type="molecule type" value="Genomic_DNA"/>
</dbReference>
<gene>
    <name evidence="1" type="ORF">HannXRQ_Chr08g0207801</name>
</gene>
<proteinExistence type="predicted"/>
<dbReference type="InParanoid" id="A0A251U441"/>
<reference evidence="2" key="1">
    <citation type="journal article" date="2017" name="Nature">
        <title>The sunflower genome provides insights into oil metabolism, flowering and Asterid evolution.</title>
        <authorList>
            <person name="Badouin H."/>
            <person name="Gouzy J."/>
            <person name="Grassa C.J."/>
            <person name="Murat F."/>
            <person name="Staton S.E."/>
            <person name="Cottret L."/>
            <person name="Lelandais-Briere C."/>
            <person name="Owens G.L."/>
            <person name="Carrere S."/>
            <person name="Mayjonade B."/>
            <person name="Legrand L."/>
            <person name="Gill N."/>
            <person name="Kane N.C."/>
            <person name="Bowers J.E."/>
            <person name="Hubner S."/>
            <person name="Bellec A."/>
            <person name="Berard A."/>
            <person name="Berges H."/>
            <person name="Blanchet N."/>
            <person name="Boniface M.C."/>
            <person name="Brunel D."/>
            <person name="Catrice O."/>
            <person name="Chaidir N."/>
            <person name="Claudel C."/>
            <person name="Donnadieu C."/>
            <person name="Faraut T."/>
            <person name="Fievet G."/>
            <person name="Helmstetter N."/>
            <person name="King M."/>
            <person name="Knapp S.J."/>
            <person name="Lai Z."/>
            <person name="Le Paslier M.C."/>
            <person name="Lippi Y."/>
            <person name="Lorenzon L."/>
            <person name="Mandel J.R."/>
            <person name="Marage G."/>
            <person name="Marchand G."/>
            <person name="Marquand E."/>
            <person name="Bret-Mestries E."/>
            <person name="Morien E."/>
            <person name="Nambeesan S."/>
            <person name="Nguyen T."/>
            <person name="Pegot-Espagnet P."/>
            <person name="Pouilly N."/>
            <person name="Raftis F."/>
            <person name="Sallet E."/>
            <person name="Schiex T."/>
            <person name="Thomas J."/>
            <person name="Vandecasteele C."/>
            <person name="Vares D."/>
            <person name="Vear F."/>
            <person name="Vautrin S."/>
            <person name="Crespi M."/>
            <person name="Mangin B."/>
            <person name="Burke J.M."/>
            <person name="Salse J."/>
            <person name="Munos S."/>
            <person name="Vincourt P."/>
            <person name="Rieseberg L.H."/>
            <person name="Langlade N.B."/>
        </authorList>
    </citation>
    <scope>NUCLEOTIDE SEQUENCE [LARGE SCALE GENOMIC DNA]</scope>
    <source>
        <strain evidence="2">cv. SF193</strain>
    </source>
</reference>
<accession>A0A251U441</accession>
<name>A0A251U441_HELAN</name>
<evidence type="ECO:0000313" key="2">
    <source>
        <dbReference type="Proteomes" id="UP000215914"/>
    </source>
</evidence>
<organism evidence="1 2">
    <name type="scientific">Helianthus annuus</name>
    <name type="common">Common sunflower</name>
    <dbReference type="NCBI Taxonomy" id="4232"/>
    <lineage>
        <taxon>Eukaryota</taxon>
        <taxon>Viridiplantae</taxon>
        <taxon>Streptophyta</taxon>
        <taxon>Embryophyta</taxon>
        <taxon>Tracheophyta</taxon>
        <taxon>Spermatophyta</taxon>
        <taxon>Magnoliopsida</taxon>
        <taxon>eudicotyledons</taxon>
        <taxon>Gunneridae</taxon>
        <taxon>Pentapetalae</taxon>
        <taxon>asterids</taxon>
        <taxon>campanulids</taxon>
        <taxon>Asterales</taxon>
        <taxon>Asteraceae</taxon>
        <taxon>Asteroideae</taxon>
        <taxon>Heliantheae alliance</taxon>
        <taxon>Heliantheae</taxon>
        <taxon>Helianthus</taxon>
    </lineage>
</organism>
<sequence>MVSGRLTVTMLKSSGMLRSARLKAVGIRMMIFFNTKLIHHHPNRFGRAVGTVACWGCVRS</sequence>
<dbReference type="Proteomes" id="UP000215914">
    <property type="component" value="Chromosome 8"/>
</dbReference>
<keyword evidence="2" id="KW-1185">Reference proteome</keyword>
<evidence type="ECO:0000313" key="1">
    <source>
        <dbReference type="EMBL" id="OTG17051.1"/>
    </source>
</evidence>
<dbReference type="AlphaFoldDB" id="A0A251U441"/>